<keyword evidence="2" id="KW-0472">Membrane</keyword>
<feature type="transmembrane region" description="Helical" evidence="2">
    <location>
        <begin position="39"/>
        <end position="58"/>
    </location>
</feature>
<protein>
    <submittedName>
        <fullName evidence="3">Zn-dependent alcohol dehydrogenase</fullName>
    </submittedName>
</protein>
<evidence type="ECO:0000313" key="4">
    <source>
        <dbReference type="Proteomes" id="UP000217676"/>
    </source>
</evidence>
<name>A0A169P1Z6_STRLU</name>
<feature type="transmembrane region" description="Helical" evidence="2">
    <location>
        <begin position="70"/>
        <end position="92"/>
    </location>
</feature>
<organism evidence="3 4">
    <name type="scientific">Streptomyces laurentii</name>
    <dbReference type="NCBI Taxonomy" id="39478"/>
    <lineage>
        <taxon>Bacteria</taxon>
        <taxon>Bacillati</taxon>
        <taxon>Actinomycetota</taxon>
        <taxon>Actinomycetes</taxon>
        <taxon>Kitasatosporales</taxon>
        <taxon>Streptomycetaceae</taxon>
        <taxon>Streptomyces</taxon>
    </lineage>
</organism>
<proteinExistence type="predicted"/>
<dbReference type="EMBL" id="AP017424">
    <property type="protein sequence ID" value="BAU86208.1"/>
    <property type="molecule type" value="Genomic_DNA"/>
</dbReference>
<reference evidence="3 4" key="1">
    <citation type="journal article" date="2016" name="Genome Announc.">
        <title>Complete Genome Sequence of Thiostrepton-Producing Streptomyces laurentii ATCC 31255.</title>
        <authorList>
            <person name="Doi K."/>
            <person name="Fujino Y."/>
            <person name="Nagayoshi Y."/>
            <person name="Ohshima T."/>
            <person name="Ogata S."/>
        </authorList>
    </citation>
    <scope>NUCLEOTIDE SEQUENCE [LARGE SCALE GENOMIC DNA]</scope>
    <source>
        <strain evidence="3 4">ATCC 31255</strain>
    </source>
</reference>
<dbReference type="Proteomes" id="UP000217676">
    <property type="component" value="Chromosome"/>
</dbReference>
<evidence type="ECO:0000313" key="3">
    <source>
        <dbReference type="EMBL" id="BAU86208.1"/>
    </source>
</evidence>
<dbReference type="Pfam" id="PF11070">
    <property type="entry name" value="DUF2871"/>
    <property type="match status" value="1"/>
</dbReference>
<dbReference type="InterPro" id="IPR021299">
    <property type="entry name" value="DUF2871"/>
</dbReference>
<keyword evidence="4" id="KW-1185">Reference proteome</keyword>
<dbReference type="InterPro" id="IPR036927">
    <property type="entry name" value="Cyt_c_oxase-like_su1_sf"/>
</dbReference>
<gene>
    <name evidence="3" type="ORF">SLA_5327</name>
</gene>
<keyword evidence="2" id="KW-1133">Transmembrane helix</keyword>
<dbReference type="KEGG" id="slau:SLA_5327"/>
<feature type="transmembrane region" description="Helical" evidence="2">
    <location>
        <begin position="104"/>
        <end position="127"/>
    </location>
</feature>
<keyword evidence="2" id="KW-0812">Transmembrane</keyword>
<dbReference type="RefSeq" id="WP_359878329.1">
    <property type="nucleotide sequence ID" value="NZ_JBEYHT010000028.1"/>
</dbReference>
<sequence>MRKLYYSAVLYTVLGLAAGLSYRELTKANDFTGPTQLAVVHTHLLTLGTLVFLITIALEKTLHLTRGRFFSAFFWTYHAGLVLTTGLMTVHGTLTVLGKDTSPAISGIAGMGHILLTLALVFFFICLHHRLRPDLTATTRSEADERTEAAGLAADTAQRTTRA</sequence>
<dbReference type="AlphaFoldDB" id="A0A169P1Z6"/>
<dbReference type="SUPFAM" id="SSF81442">
    <property type="entry name" value="Cytochrome c oxidase subunit I-like"/>
    <property type="match status" value="1"/>
</dbReference>
<evidence type="ECO:0000256" key="2">
    <source>
        <dbReference type="SAM" id="Phobius"/>
    </source>
</evidence>
<accession>A0A169P1Z6</accession>
<feature type="region of interest" description="Disordered" evidence="1">
    <location>
        <begin position="140"/>
        <end position="163"/>
    </location>
</feature>
<evidence type="ECO:0000256" key="1">
    <source>
        <dbReference type="SAM" id="MobiDB-lite"/>
    </source>
</evidence>